<dbReference type="SUPFAM" id="SSF90229">
    <property type="entry name" value="CCCH zinc finger"/>
    <property type="match status" value="2"/>
</dbReference>
<dbReference type="InterPro" id="IPR045877">
    <property type="entry name" value="ZFP36-like"/>
</dbReference>
<keyword evidence="10" id="KW-1185">Reference proteome</keyword>
<dbReference type="PANTHER" id="PTHR12547">
    <property type="entry name" value="CCCH ZINC FINGER/TIS11-RELATED"/>
    <property type="match status" value="1"/>
</dbReference>
<keyword evidence="2" id="KW-0677">Repeat</keyword>
<dbReference type="FunFam" id="4.10.1000.10:FF:000001">
    <property type="entry name" value="zinc finger CCCH domain-containing protein 15-like"/>
    <property type="match status" value="1"/>
</dbReference>
<evidence type="ECO:0000256" key="7">
    <source>
        <dbReference type="SAM" id="MobiDB-lite"/>
    </source>
</evidence>
<evidence type="ECO:0000313" key="9">
    <source>
        <dbReference type="EMBL" id="CAI9096120.1"/>
    </source>
</evidence>
<keyword evidence="4 5" id="KW-0862">Zinc</keyword>
<reference evidence="9" key="1">
    <citation type="submission" date="2023-03" db="EMBL/GenBank/DDBJ databases">
        <authorList>
            <person name="Julca I."/>
        </authorList>
    </citation>
    <scope>NUCLEOTIDE SEQUENCE</scope>
</reference>
<dbReference type="PANTHER" id="PTHR12547:SF175">
    <property type="entry name" value="ZINC FINGER CCCH DOMAIN-CONTAINING PROTEIN 15-LIKE"/>
    <property type="match status" value="1"/>
</dbReference>
<proteinExistence type="predicted"/>
<evidence type="ECO:0000256" key="1">
    <source>
        <dbReference type="ARBA" id="ARBA00022723"/>
    </source>
</evidence>
<evidence type="ECO:0000256" key="3">
    <source>
        <dbReference type="ARBA" id="ARBA00022771"/>
    </source>
</evidence>
<feature type="region of interest" description="Disordered" evidence="7">
    <location>
        <begin position="1"/>
        <end position="20"/>
    </location>
</feature>
<evidence type="ECO:0000256" key="5">
    <source>
        <dbReference type="PROSITE-ProRule" id="PRU00723"/>
    </source>
</evidence>
<feature type="zinc finger region" description="C3H1-type" evidence="5">
    <location>
        <begin position="230"/>
        <end position="258"/>
    </location>
</feature>
<evidence type="ECO:0000256" key="4">
    <source>
        <dbReference type="ARBA" id="ARBA00022833"/>
    </source>
</evidence>
<dbReference type="InterPro" id="IPR036855">
    <property type="entry name" value="Znf_CCCH_sf"/>
</dbReference>
<accession>A0AAV1CMB6</accession>
<sequence>MENENLTSTELHGGIPQSSSSESLFLNHHFDGRDFTSETEMMLMMSRSLRQQQELMDRENAVLTNYLKETVKQAQALRQENVNLKMVNSELTNRLTLLMKAVSDYGLSSSSGMDSVVSGLSWMCLAGNDVGSEGESPSPTSVMDSGRVEGNSDRVVLPKSISVRSTGYLKSSVQATGGSNNISSSSGIGVGVNKVLKSSNKICNDAQRVYVRGGKKEEQPMELEVYNQGMFKTELCNKWQDTGACPYGDHCQFAHGIHELRPVIRHPRYKTEVCRMVLNGDHCPYGHRCHFRHSLTDREKLIRSINLRSFKGLQYP</sequence>
<name>A0AAV1CMB6_OLDCO</name>
<feature type="zinc finger region" description="C3H1-type" evidence="5">
    <location>
        <begin position="268"/>
        <end position="296"/>
    </location>
</feature>
<feature type="coiled-coil region" evidence="6">
    <location>
        <begin position="49"/>
        <end position="94"/>
    </location>
</feature>
<dbReference type="Pfam" id="PF00642">
    <property type="entry name" value="zf-CCCH"/>
    <property type="match status" value="1"/>
</dbReference>
<evidence type="ECO:0000256" key="2">
    <source>
        <dbReference type="ARBA" id="ARBA00022737"/>
    </source>
</evidence>
<dbReference type="EMBL" id="OX459119">
    <property type="protein sequence ID" value="CAI9096120.1"/>
    <property type="molecule type" value="Genomic_DNA"/>
</dbReference>
<evidence type="ECO:0000313" key="10">
    <source>
        <dbReference type="Proteomes" id="UP001161247"/>
    </source>
</evidence>
<dbReference type="GO" id="GO:0003729">
    <property type="term" value="F:mRNA binding"/>
    <property type="evidence" value="ECO:0007669"/>
    <property type="project" value="InterPro"/>
</dbReference>
<evidence type="ECO:0000256" key="6">
    <source>
        <dbReference type="SAM" id="Coils"/>
    </source>
</evidence>
<protein>
    <submittedName>
        <fullName evidence="9">OLC1v1032199C1</fullName>
    </submittedName>
</protein>
<dbReference type="Proteomes" id="UP001161247">
    <property type="component" value="Chromosome 2"/>
</dbReference>
<dbReference type="Gene3D" id="4.10.1000.10">
    <property type="entry name" value="Zinc finger, CCCH-type"/>
    <property type="match status" value="2"/>
</dbReference>
<feature type="domain" description="C3H1-type" evidence="8">
    <location>
        <begin position="268"/>
        <end position="296"/>
    </location>
</feature>
<dbReference type="FunFam" id="4.10.1000.10:FF:000002">
    <property type="entry name" value="Zinc finger protein 36, C3H1 type-like 1"/>
    <property type="match status" value="1"/>
</dbReference>
<organism evidence="9 10">
    <name type="scientific">Oldenlandia corymbosa var. corymbosa</name>
    <dbReference type="NCBI Taxonomy" id="529605"/>
    <lineage>
        <taxon>Eukaryota</taxon>
        <taxon>Viridiplantae</taxon>
        <taxon>Streptophyta</taxon>
        <taxon>Embryophyta</taxon>
        <taxon>Tracheophyta</taxon>
        <taxon>Spermatophyta</taxon>
        <taxon>Magnoliopsida</taxon>
        <taxon>eudicotyledons</taxon>
        <taxon>Gunneridae</taxon>
        <taxon>Pentapetalae</taxon>
        <taxon>asterids</taxon>
        <taxon>lamiids</taxon>
        <taxon>Gentianales</taxon>
        <taxon>Rubiaceae</taxon>
        <taxon>Rubioideae</taxon>
        <taxon>Spermacoceae</taxon>
        <taxon>Hedyotis-Oldenlandia complex</taxon>
        <taxon>Oldenlandia</taxon>
    </lineage>
</organism>
<keyword evidence="1 5" id="KW-0479">Metal-binding</keyword>
<dbReference type="SMART" id="SM00356">
    <property type="entry name" value="ZnF_C3H1"/>
    <property type="match status" value="2"/>
</dbReference>
<feature type="domain" description="C3H1-type" evidence="8">
    <location>
        <begin position="230"/>
        <end position="258"/>
    </location>
</feature>
<dbReference type="InterPro" id="IPR000571">
    <property type="entry name" value="Znf_CCCH"/>
</dbReference>
<gene>
    <name evidence="9" type="ORF">OLC1_LOCUS6947</name>
</gene>
<dbReference type="GO" id="GO:0008270">
    <property type="term" value="F:zinc ion binding"/>
    <property type="evidence" value="ECO:0007669"/>
    <property type="project" value="UniProtKB-KW"/>
</dbReference>
<keyword evidence="6" id="KW-0175">Coiled coil</keyword>
<dbReference type="PROSITE" id="PS50103">
    <property type="entry name" value="ZF_C3H1"/>
    <property type="match status" value="2"/>
</dbReference>
<dbReference type="AlphaFoldDB" id="A0AAV1CMB6"/>
<evidence type="ECO:0000259" key="8">
    <source>
        <dbReference type="PROSITE" id="PS50103"/>
    </source>
</evidence>
<keyword evidence="3 5" id="KW-0863">Zinc-finger</keyword>